<evidence type="ECO:0000313" key="9">
    <source>
        <dbReference type="EMBL" id="KKB11405.1"/>
    </source>
</evidence>
<feature type="transmembrane region" description="Helical" evidence="6">
    <location>
        <begin position="54"/>
        <end position="71"/>
    </location>
</feature>
<dbReference type="Proteomes" id="UP000033632">
    <property type="component" value="Unassembled WGS sequence"/>
</dbReference>
<evidence type="ECO:0000256" key="4">
    <source>
        <dbReference type="ARBA" id="ARBA00022989"/>
    </source>
</evidence>
<keyword evidence="5 6" id="KW-0472">Membrane</keyword>
<organism evidence="9 10">
    <name type="scientific">Devosia geojensis</name>
    <dbReference type="NCBI Taxonomy" id="443610"/>
    <lineage>
        <taxon>Bacteria</taxon>
        <taxon>Pseudomonadati</taxon>
        <taxon>Pseudomonadota</taxon>
        <taxon>Alphaproteobacteria</taxon>
        <taxon>Hyphomicrobiales</taxon>
        <taxon>Devosiaceae</taxon>
        <taxon>Devosia</taxon>
    </lineage>
</organism>
<comment type="caution">
    <text evidence="9">The sequence shown here is derived from an EMBL/GenBank/DDBJ whole genome shotgun (WGS) entry which is preliminary data.</text>
</comment>
<feature type="transmembrane region" description="Helical" evidence="6">
    <location>
        <begin position="530"/>
        <end position="549"/>
    </location>
</feature>
<dbReference type="PANTHER" id="PTHR30619">
    <property type="entry name" value="DNA INTERNALIZATION/COMPETENCE PROTEIN COMEC/REC2"/>
    <property type="match status" value="1"/>
</dbReference>
<evidence type="ECO:0008006" key="11">
    <source>
        <dbReference type="Google" id="ProtNLM"/>
    </source>
</evidence>
<feature type="transmembrane region" description="Helical" evidence="6">
    <location>
        <begin position="77"/>
        <end position="94"/>
    </location>
</feature>
<sequence>MTQEVATSVETPLPVRPQGRTRLVLPQLRRSAQKPRWHAVLLADLAWAFEARRLLILLPFAMIGGLIVYAGLPQEPLQGAVLGMVLLFAMIAAVSSSRPLLQRAAALALAAGVGLALMPVHGLLWGTQMLTRPAYGTFEAVVDEILSQTQDQRRIVVSQLAPGEGTRPVDIRRARLVAPAEPALAPGDRIRANLRLARVPGPILPGAFDSQFHAYFAGIGAYGNVTSGFEVIARDESFNPVRSVDGIRRAIGQRVDAVLEGPSAAIAWAMLVGDQSNIDDATRDAMANSGLAHIYSISGLHLSIVAGGVFFVVRAMLAALAGFTGSLPAKKIAAVAGIVAAVGYLLLAGGIANTPAFRSTLMLVLIFGAVLADRRALTMRNVALAALVILLIDPADVFRASFQLSFAAVVALIGVYELPRQPREGRQGLFGRSISAVWATAWTSLVAGLATLLFAAYHFQQTAPLGVLANVMTLPVLSFVIMPFGVFSVLAMPFGIEQPFVEVLGWGIDRMMDIAVLVAGWSAGLETNPLLTPAALIIGITALAWFAFVPSRWRFAGPLLALPLVLAFGFDQRPDVLAADTTQAVAIREGQGMGLISGRTGSFATDVWSETYGLEIAPSLENTRCDSFGCIHTGEDFSLALVKNREAFAEDCERNDLVVTRLRAPPSCREKTQTIDIVDLDRGGVHWLRWNASAGRFDIRPAITTLDRPWRVAP</sequence>
<dbReference type="AlphaFoldDB" id="A0A0F5FS43"/>
<dbReference type="RefSeq" id="WP_046109056.1">
    <property type="nucleotide sequence ID" value="NZ_JZEX01000118.1"/>
</dbReference>
<evidence type="ECO:0000256" key="3">
    <source>
        <dbReference type="ARBA" id="ARBA00022692"/>
    </source>
</evidence>
<feature type="transmembrane region" description="Helical" evidence="6">
    <location>
        <begin position="106"/>
        <end position="125"/>
    </location>
</feature>
<evidence type="ECO:0000256" key="6">
    <source>
        <dbReference type="SAM" id="Phobius"/>
    </source>
</evidence>
<keyword evidence="3 6" id="KW-0812">Transmembrane</keyword>
<feature type="transmembrane region" description="Helical" evidence="6">
    <location>
        <begin position="332"/>
        <end position="350"/>
    </location>
</feature>
<gene>
    <name evidence="9" type="ORF">VE25_12945</name>
</gene>
<evidence type="ECO:0000256" key="5">
    <source>
        <dbReference type="ARBA" id="ARBA00023136"/>
    </source>
</evidence>
<feature type="domain" description="ComEC/Rec2-related protein" evidence="7">
    <location>
        <begin position="270"/>
        <end position="551"/>
    </location>
</feature>
<name>A0A0F5FS43_9HYPH</name>
<keyword evidence="2" id="KW-1003">Cell membrane</keyword>
<evidence type="ECO:0000313" key="10">
    <source>
        <dbReference type="Proteomes" id="UP000033632"/>
    </source>
</evidence>
<feature type="transmembrane region" description="Helical" evidence="6">
    <location>
        <begin position="356"/>
        <end position="372"/>
    </location>
</feature>
<feature type="transmembrane region" description="Helical" evidence="6">
    <location>
        <begin position="436"/>
        <end position="459"/>
    </location>
</feature>
<feature type="transmembrane region" description="Helical" evidence="6">
    <location>
        <begin position="465"/>
        <end position="491"/>
    </location>
</feature>
<feature type="domain" description="DUF4131" evidence="8">
    <location>
        <begin position="74"/>
        <end position="227"/>
    </location>
</feature>
<evidence type="ECO:0000259" key="7">
    <source>
        <dbReference type="Pfam" id="PF03772"/>
    </source>
</evidence>
<feature type="transmembrane region" description="Helical" evidence="6">
    <location>
        <begin position="300"/>
        <end position="320"/>
    </location>
</feature>
<dbReference type="GO" id="GO:0005886">
    <property type="term" value="C:plasma membrane"/>
    <property type="evidence" value="ECO:0007669"/>
    <property type="project" value="UniProtKB-SubCell"/>
</dbReference>
<comment type="subcellular location">
    <subcellularLocation>
        <location evidence="1">Cell membrane</location>
        <topology evidence="1">Multi-pass membrane protein</topology>
    </subcellularLocation>
</comment>
<dbReference type="PANTHER" id="PTHR30619:SF1">
    <property type="entry name" value="RECOMBINATION PROTEIN 2"/>
    <property type="match status" value="1"/>
</dbReference>
<keyword evidence="10" id="KW-1185">Reference proteome</keyword>
<dbReference type="STRING" id="443610.VE25_12945"/>
<reference evidence="9 10" key="1">
    <citation type="submission" date="2015-03" db="EMBL/GenBank/DDBJ databases">
        <authorList>
            <person name="Hassan Y.I."/>
            <person name="Lepp D."/>
            <person name="Li X.-Z."/>
            <person name="Zhou T."/>
        </authorList>
    </citation>
    <scope>NUCLEOTIDE SEQUENCE [LARGE SCALE GENOMIC DNA]</scope>
    <source>
        <strain evidence="9 10">BD-c194</strain>
    </source>
</reference>
<dbReference type="InterPro" id="IPR052159">
    <property type="entry name" value="Competence_DNA_uptake"/>
</dbReference>
<dbReference type="PATRIC" id="fig|443610.3.peg.830"/>
<proteinExistence type="predicted"/>
<accession>A0A0F5FS43</accession>
<dbReference type="InterPro" id="IPR025405">
    <property type="entry name" value="DUF4131"/>
</dbReference>
<dbReference type="NCBIfam" id="TIGR00360">
    <property type="entry name" value="ComEC_N-term"/>
    <property type="match status" value="1"/>
</dbReference>
<feature type="transmembrane region" description="Helical" evidence="6">
    <location>
        <begin position="398"/>
        <end position="416"/>
    </location>
</feature>
<dbReference type="InterPro" id="IPR004477">
    <property type="entry name" value="ComEC_N"/>
</dbReference>
<evidence type="ECO:0000259" key="8">
    <source>
        <dbReference type="Pfam" id="PF13567"/>
    </source>
</evidence>
<dbReference type="EMBL" id="JZEX01000118">
    <property type="protein sequence ID" value="KKB11405.1"/>
    <property type="molecule type" value="Genomic_DNA"/>
</dbReference>
<dbReference type="OrthoDB" id="9790149at2"/>
<keyword evidence="4 6" id="KW-1133">Transmembrane helix</keyword>
<dbReference type="Pfam" id="PF13567">
    <property type="entry name" value="DUF4131"/>
    <property type="match status" value="1"/>
</dbReference>
<evidence type="ECO:0000256" key="1">
    <source>
        <dbReference type="ARBA" id="ARBA00004651"/>
    </source>
</evidence>
<evidence type="ECO:0000256" key="2">
    <source>
        <dbReference type="ARBA" id="ARBA00022475"/>
    </source>
</evidence>
<dbReference type="Pfam" id="PF03772">
    <property type="entry name" value="Competence"/>
    <property type="match status" value="1"/>
</dbReference>
<protein>
    <recommendedName>
        <fullName evidence="11">ComEC/Rec2-related protein domain-containing protein</fullName>
    </recommendedName>
</protein>